<feature type="domain" description="LEM" evidence="4">
    <location>
        <begin position="324"/>
        <end position="368"/>
    </location>
</feature>
<dbReference type="InterPro" id="IPR000305">
    <property type="entry name" value="GIY-YIG_endonuc"/>
</dbReference>
<proteinExistence type="predicted"/>
<feature type="region of interest" description="Disordered" evidence="2">
    <location>
        <begin position="288"/>
        <end position="326"/>
    </location>
</feature>
<gene>
    <name evidence="6" type="primary">ANKLE1</name>
</gene>
<feature type="repeat" description="ANK" evidence="1">
    <location>
        <begin position="39"/>
        <end position="74"/>
    </location>
</feature>
<dbReference type="PANTHER" id="PTHR46427">
    <property type="entry name" value="ANKYRIN REPEAT AND LEM DOMAIN-CONTAINING PROTEIN 1"/>
    <property type="match status" value="1"/>
</dbReference>
<dbReference type="Gene3D" id="1.25.40.20">
    <property type="entry name" value="Ankyrin repeat-containing domain"/>
    <property type="match status" value="1"/>
</dbReference>
<dbReference type="Pfam" id="PF22945">
    <property type="entry name" value="LEM-3_GIY-YIG"/>
    <property type="match status" value="1"/>
</dbReference>
<dbReference type="InterPro" id="IPR036770">
    <property type="entry name" value="Ankyrin_rpt-contain_sf"/>
</dbReference>
<dbReference type="InterPro" id="IPR034998">
    <property type="entry name" value="ANKLE1"/>
</dbReference>
<evidence type="ECO:0000256" key="2">
    <source>
        <dbReference type="SAM" id="MobiDB-lite"/>
    </source>
</evidence>
<feature type="domain" description="GIY-YIG" evidence="3">
    <location>
        <begin position="412"/>
        <end position="527"/>
    </location>
</feature>
<dbReference type="PANTHER" id="PTHR46427:SF1">
    <property type="entry name" value="ANKYRIN REPEAT AND LEM DOMAIN-CONTAINING PROTEIN 1"/>
    <property type="match status" value="1"/>
</dbReference>
<evidence type="ECO:0000259" key="3">
    <source>
        <dbReference type="PROSITE" id="PS50164"/>
    </source>
</evidence>
<dbReference type="PROSITE" id="PS50297">
    <property type="entry name" value="ANK_REP_REGION"/>
    <property type="match status" value="1"/>
</dbReference>
<keyword evidence="5" id="KW-1185">Reference proteome</keyword>
<dbReference type="PROSITE" id="PS50954">
    <property type="entry name" value="LEM"/>
    <property type="match status" value="1"/>
</dbReference>
<dbReference type="InterPro" id="IPR003887">
    <property type="entry name" value="LEM_dom"/>
</dbReference>
<feature type="region of interest" description="Disordered" evidence="2">
    <location>
        <begin position="138"/>
        <end position="259"/>
    </location>
</feature>
<accession>A0ABM3WP21</accession>
<organism evidence="5 6">
    <name type="scientific">Erinaceus europaeus</name>
    <name type="common">Western European hedgehog</name>
    <dbReference type="NCBI Taxonomy" id="9365"/>
    <lineage>
        <taxon>Eukaryota</taxon>
        <taxon>Metazoa</taxon>
        <taxon>Chordata</taxon>
        <taxon>Craniata</taxon>
        <taxon>Vertebrata</taxon>
        <taxon>Euteleostomi</taxon>
        <taxon>Mammalia</taxon>
        <taxon>Eutheria</taxon>
        <taxon>Laurasiatheria</taxon>
        <taxon>Eulipotyphla</taxon>
        <taxon>Erinaceidae</taxon>
        <taxon>Erinaceinae</taxon>
        <taxon>Erinaceus</taxon>
    </lineage>
</organism>
<dbReference type="GeneID" id="103122625"/>
<dbReference type="SUPFAM" id="SSF63451">
    <property type="entry name" value="LEM domain"/>
    <property type="match status" value="1"/>
</dbReference>
<dbReference type="SMART" id="SM00248">
    <property type="entry name" value="ANK"/>
    <property type="match status" value="3"/>
</dbReference>
<dbReference type="PROSITE" id="PS50164">
    <property type="entry name" value="GIY_YIG"/>
    <property type="match status" value="1"/>
</dbReference>
<feature type="compositionally biased region" description="Low complexity" evidence="2">
    <location>
        <begin position="209"/>
        <end position="229"/>
    </location>
</feature>
<name>A0ABM3WP21_ERIEU</name>
<evidence type="ECO:0000256" key="1">
    <source>
        <dbReference type="PROSITE-ProRule" id="PRU00023"/>
    </source>
</evidence>
<dbReference type="SUPFAM" id="SSF48403">
    <property type="entry name" value="Ankyrin repeat"/>
    <property type="match status" value="1"/>
</dbReference>
<dbReference type="InterPro" id="IPR011015">
    <property type="entry name" value="LEM/LEM-like_dom_sf"/>
</dbReference>
<dbReference type="RefSeq" id="XP_060038315.1">
    <property type="nucleotide sequence ID" value="XM_060182332.1"/>
</dbReference>
<sequence>MGAEAGLARGLRAALRSEEPRAVEELLRRGADPNLLLPGGAAAVHLAARARHPRLLRCLDALLRGGGDPNARSAEALTPLHVAAAWGCRQGLELLLRHGGDPELRDQDGLRPLDLAEQEGHQHCACLLRGLYTPSCTPTDTLEPQPPPSSLQGTGCLSSPAGPLQATSDSATPGIGDPSKDGDLEAGPGPPSSEFASEEDGGPHTPKGSSDAASSSSSYYSSSSSSSSSTFVTALEASEAEDLGPGRPADTQSPPWARRGLARELGFSVTGGWEAELQAGVQALSLSQPAAAPARCPLREPQAARPEPHYQAEAPSAKAAQRVTQDVGEPSDLELLRGLRALGEDPGPVTPFTRPHFLRRLQEAQAVPGHSPELAEALRTGWVPDAQEDEDAMAREFQQPDPRRPWRGGTAKASFTYLLLDPRETRNLAARAPSLPPAECLQTFVRAIFYVGKGTRTRPYAHLWEALRERGRPGKEACPKLLRIRDIWASGHGVVTLHCFQHVTAVEAYTREACLVEALGLQTLTNRKHGHCYRLTAAWPPARRRRLGVHLLQRALHLLLAEGERQLRPQDLQARG</sequence>
<dbReference type="CDD" id="cd10454">
    <property type="entry name" value="GIY-YIG_COG3680_Meta"/>
    <property type="match status" value="1"/>
</dbReference>
<evidence type="ECO:0000259" key="4">
    <source>
        <dbReference type="PROSITE" id="PS50954"/>
    </source>
</evidence>
<feature type="repeat" description="ANK" evidence="1">
    <location>
        <begin position="75"/>
        <end position="107"/>
    </location>
</feature>
<reference evidence="6" key="1">
    <citation type="submission" date="2025-08" db="UniProtKB">
        <authorList>
            <consortium name="RefSeq"/>
        </authorList>
    </citation>
    <scope>IDENTIFICATION</scope>
</reference>
<dbReference type="Proteomes" id="UP001652624">
    <property type="component" value="Chromosome 23"/>
</dbReference>
<protein>
    <submittedName>
        <fullName evidence="6">Ankyrin repeat and LEM domain-containing protein 1 isoform X1</fullName>
    </submittedName>
</protein>
<dbReference type="Gene3D" id="1.10.720.40">
    <property type="match status" value="1"/>
</dbReference>
<evidence type="ECO:0000313" key="6">
    <source>
        <dbReference type="RefSeq" id="XP_060038315.1"/>
    </source>
</evidence>
<dbReference type="Pfam" id="PF12796">
    <property type="entry name" value="Ank_2"/>
    <property type="match status" value="1"/>
</dbReference>
<dbReference type="InterPro" id="IPR002110">
    <property type="entry name" value="Ankyrin_rpt"/>
</dbReference>
<dbReference type="Pfam" id="PF03020">
    <property type="entry name" value="LEM"/>
    <property type="match status" value="1"/>
</dbReference>
<keyword evidence="1" id="KW-0040">ANK repeat</keyword>
<evidence type="ECO:0000313" key="5">
    <source>
        <dbReference type="Proteomes" id="UP001652624"/>
    </source>
</evidence>
<dbReference type="PROSITE" id="PS50088">
    <property type="entry name" value="ANK_REPEAT"/>
    <property type="match status" value="2"/>
</dbReference>